<evidence type="ECO:0000256" key="5">
    <source>
        <dbReference type="ARBA" id="ARBA00022806"/>
    </source>
</evidence>
<dbReference type="SUPFAM" id="SSF52540">
    <property type="entry name" value="P-loop containing nucleoside triphosphate hydrolases"/>
    <property type="match status" value="1"/>
</dbReference>
<keyword evidence="5 14" id="KW-0347">Helicase</keyword>
<evidence type="ECO:0000256" key="1">
    <source>
        <dbReference type="ARBA" id="ARBA00022722"/>
    </source>
</evidence>
<dbReference type="GO" id="GO:0004527">
    <property type="term" value="F:exonuclease activity"/>
    <property type="evidence" value="ECO:0007669"/>
    <property type="project" value="UniProtKB-KW"/>
</dbReference>
<dbReference type="PANTHER" id="PTHR11070:SF67">
    <property type="entry name" value="DNA 3'-5' HELICASE"/>
    <property type="match status" value="1"/>
</dbReference>
<evidence type="ECO:0000256" key="9">
    <source>
        <dbReference type="ARBA" id="ARBA00023204"/>
    </source>
</evidence>
<comment type="catalytic activity">
    <reaction evidence="11">
        <text>Couples ATP hydrolysis with the unwinding of duplex DNA by translocating in the 3'-5' direction.</text>
        <dbReference type="EC" id="5.6.2.4"/>
    </reaction>
</comment>
<dbReference type="EMBL" id="QPIE01000008">
    <property type="protein sequence ID" value="RCU42157.1"/>
    <property type="molecule type" value="Genomic_DNA"/>
</dbReference>
<keyword evidence="2 14" id="KW-0547">Nucleotide-binding</keyword>
<evidence type="ECO:0000256" key="6">
    <source>
        <dbReference type="ARBA" id="ARBA00022839"/>
    </source>
</evidence>
<evidence type="ECO:0000256" key="11">
    <source>
        <dbReference type="ARBA" id="ARBA00034617"/>
    </source>
</evidence>
<evidence type="ECO:0000256" key="14">
    <source>
        <dbReference type="PROSITE-ProRule" id="PRU00560"/>
    </source>
</evidence>
<dbReference type="Gene3D" id="3.40.50.300">
    <property type="entry name" value="P-loop containing nucleotide triphosphate hydrolases"/>
    <property type="match status" value="4"/>
</dbReference>
<reference evidence="16 17" key="1">
    <citation type="submission" date="2018-07" db="EMBL/GenBank/DDBJ databases">
        <title>Chryseobacterium lacus sp. nov., isolated from lake water.</title>
        <authorList>
            <person name="Li C.-M."/>
        </authorList>
    </citation>
    <scope>NUCLEOTIDE SEQUENCE [LARGE SCALE GENOMIC DNA]</scope>
    <source>
        <strain evidence="16 17">YLOS41</strain>
    </source>
</reference>
<evidence type="ECO:0000313" key="17">
    <source>
        <dbReference type="Proteomes" id="UP000252172"/>
    </source>
</evidence>
<dbReference type="GO" id="GO:0005829">
    <property type="term" value="C:cytosol"/>
    <property type="evidence" value="ECO:0007669"/>
    <property type="project" value="TreeGrafter"/>
</dbReference>
<proteinExistence type="predicted"/>
<sequence length="1043" mass="121373">MESPYTVINASAGSGKTYTLVQRLLMICLKYPAQHTTIRNILALTFTNKAANEMKERILSWLGKFASDQYENNADLIGIRQELENQGIHVTLQDLHERSKKLLDYILHHYSILNIGTIDKFNSRLVRSFSYELGLAKNFNLEIQSEPFLIEAVDQMLDKIGDDEDLSETLMDYVNYGLDNEKRTNLNKTLYDSAKRFVNDIHYEHLKKNQNFNGEHYRNSTLKLRNEIKKLQQESVSLAEKSLMLIQKQGLENADFAGGGKVCIQYFFDGFLRTEEPKLFDCEEDELKRIEKYREGASKKGKVKEHLIFEILDQLIENRQKIIENFIAVQKKKKILSALLPLKVHQDIQKELNEIEEENDVVLLSKFNILIHENLKNEPSEFIYEKVGTQFQHYFFDEFQDTSLLQWQNLLPLRNHSLSAEGTSFTLVGDPKQSIYRFRGGDSQLMMDIINHNEETPHPAKVINLKENWRSAKNIVRFNNELYQFISKNLKEEHRDIFGKDSSQTAKSEMTGRVKVHLIENDIKDTFYQDTALKMQEDIQECLDHGFSFSDITILCRNNLDIFNYSQKLGSMKVTKDGMETNIKTISESGLTLDISNTLNAVVHFLRWEATPNNHQFLVMMMYYLNVLGRIEIKDFTAEILNILTLSSRAEMISYIAERYRLKLIQDGMPRLNLYNYVEFFVKEFSVEKKETDFVFNFLEILYGFTQNSGAGMKDFIRFWDEEAHKKTIQASENIDAVQIMTIHKAKGLEFPVVLLPMENKTKDSAFTEWFATQEITGVSSVNMDQFGGNLGIYDGEIQNFNEANSYRNCIDRLCLQYVATTRPVEQLILYIQKPKKTNYLEIYDFITEYNTSGSDEFDFFDTDSEILLKKSEKKKQAFRTEQIQGFNKGIPAKSSVKIATPSRNYQHRNENVRKGIFLHEILSKINTTREVEKVLGKYVLDGVITREEEAELKHSVLSVMAKYPDYFDENLQVMNEREIMINENGITEIYRPDRILNTKNGYIIIDFKTGKAEPKHQKQIEMYTAVLEKLDRKVISANLIYL</sequence>
<dbReference type="Gene3D" id="3.90.320.10">
    <property type="match status" value="1"/>
</dbReference>
<dbReference type="GO" id="GO:0003677">
    <property type="term" value="F:DNA binding"/>
    <property type="evidence" value="ECO:0007669"/>
    <property type="project" value="UniProtKB-KW"/>
</dbReference>
<dbReference type="GO" id="GO:0000725">
    <property type="term" value="P:recombinational repair"/>
    <property type="evidence" value="ECO:0007669"/>
    <property type="project" value="TreeGrafter"/>
</dbReference>
<organism evidence="16 17">
    <name type="scientific">Chryseobacterium lacus</name>
    <dbReference type="NCBI Taxonomy" id="2058346"/>
    <lineage>
        <taxon>Bacteria</taxon>
        <taxon>Pseudomonadati</taxon>
        <taxon>Bacteroidota</taxon>
        <taxon>Flavobacteriia</taxon>
        <taxon>Flavobacteriales</taxon>
        <taxon>Weeksellaceae</taxon>
        <taxon>Chryseobacterium group</taxon>
        <taxon>Chryseobacterium</taxon>
    </lineage>
</organism>
<keyword evidence="1" id="KW-0540">Nuclease</keyword>
<keyword evidence="9" id="KW-0234">DNA repair</keyword>
<evidence type="ECO:0000256" key="8">
    <source>
        <dbReference type="ARBA" id="ARBA00023125"/>
    </source>
</evidence>
<feature type="binding site" evidence="14">
    <location>
        <begin position="10"/>
        <end position="17"/>
    </location>
    <ligand>
        <name>ATP</name>
        <dbReference type="ChEBI" id="CHEBI:30616"/>
    </ligand>
</feature>
<dbReference type="Proteomes" id="UP000252172">
    <property type="component" value="Unassembled WGS sequence"/>
</dbReference>
<dbReference type="InterPro" id="IPR027417">
    <property type="entry name" value="P-loop_NTPase"/>
</dbReference>
<dbReference type="InterPro" id="IPR000212">
    <property type="entry name" value="DNA_helicase_UvrD/REP"/>
</dbReference>
<keyword evidence="17" id="KW-1185">Reference proteome</keyword>
<evidence type="ECO:0000256" key="7">
    <source>
        <dbReference type="ARBA" id="ARBA00022840"/>
    </source>
</evidence>
<keyword evidence="7 14" id="KW-0067">ATP-binding</keyword>
<evidence type="ECO:0000256" key="10">
    <source>
        <dbReference type="ARBA" id="ARBA00023235"/>
    </source>
</evidence>
<accession>A0A368MVB2</accession>
<feature type="domain" description="UvrD-like helicase ATP-binding" evidence="15">
    <location>
        <begin position="1"/>
        <end position="472"/>
    </location>
</feature>
<keyword evidence="6" id="KW-0269">Exonuclease</keyword>
<evidence type="ECO:0000256" key="13">
    <source>
        <dbReference type="ARBA" id="ARBA00048988"/>
    </source>
</evidence>
<dbReference type="RefSeq" id="WP_114304513.1">
    <property type="nucleotide sequence ID" value="NZ_QPIE01000008.1"/>
</dbReference>
<dbReference type="Pfam" id="PF13361">
    <property type="entry name" value="UvrD_C"/>
    <property type="match status" value="2"/>
</dbReference>
<keyword evidence="3" id="KW-0227">DNA damage</keyword>
<dbReference type="PROSITE" id="PS51198">
    <property type="entry name" value="UVRD_HELICASE_ATP_BIND"/>
    <property type="match status" value="1"/>
</dbReference>
<dbReference type="GO" id="GO:0043138">
    <property type="term" value="F:3'-5' DNA helicase activity"/>
    <property type="evidence" value="ECO:0007669"/>
    <property type="project" value="UniProtKB-EC"/>
</dbReference>
<dbReference type="InterPro" id="IPR038726">
    <property type="entry name" value="PDDEXK_AddAB-type"/>
</dbReference>
<dbReference type="EC" id="5.6.2.4" evidence="12"/>
<dbReference type="Pfam" id="PF12705">
    <property type="entry name" value="PDDEXK_1"/>
    <property type="match status" value="1"/>
</dbReference>
<evidence type="ECO:0000256" key="2">
    <source>
        <dbReference type="ARBA" id="ARBA00022741"/>
    </source>
</evidence>
<protein>
    <recommendedName>
        <fullName evidence="12">DNA 3'-5' helicase</fullName>
        <ecNumber evidence="12">5.6.2.4</ecNumber>
    </recommendedName>
</protein>
<dbReference type="Pfam" id="PF00580">
    <property type="entry name" value="UvrD-helicase"/>
    <property type="match status" value="1"/>
</dbReference>
<evidence type="ECO:0000259" key="15">
    <source>
        <dbReference type="PROSITE" id="PS51198"/>
    </source>
</evidence>
<dbReference type="InterPro" id="IPR014016">
    <property type="entry name" value="UvrD-like_ATP-bd"/>
</dbReference>
<evidence type="ECO:0000256" key="3">
    <source>
        <dbReference type="ARBA" id="ARBA00022763"/>
    </source>
</evidence>
<keyword evidence="4 14" id="KW-0378">Hydrolase</keyword>
<evidence type="ECO:0000256" key="4">
    <source>
        <dbReference type="ARBA" id="ARBA00022801"/>
    </source>
</evidence>
<comment type="caution">
    <text evidence="16">The sequence shown here is derived from an EMBL/GenBank/DDBJ whole genome shotgun (WGS) entry which is preliminary data.</text>
</comment>
<dbReference type="PANTHER" id="PTHR11070">
    <property type="entry name" value="UVRD / RECB / PCRA DNA HELICASE FAMILY MEMBER"/>
    <property type="match status" value="1"/>
</dbReference>
<keyword evidence="8" id="KW-0238">DNA-binding</keyword>
<evidence type="ECO:0000256" key="12">
    <source>
        <dbReference type="ARBA" id="ARBA00034808"/>
    </source>
</evidence>
<comment type="catalytic activity">
    <reaction evidence="13">
        <text>ATP + H2O = ADP + phosphate + H(+)</text>
        <dbReference type="Rhea" id="RHEA:13065"/>
        <dbReference type="ChEBI" id="CHEBI:15377"/>
        <dbReference type="ChEBI" id="CHEBI:15378"/>
        <dbReference type="ChEBI" id="CHEBI:30616"/>
        <dbReference type="ChEBI" id="CHEBI:43474"/>
        <dbReference type="ChEBI" id="CHEBI:456216"/>
        <dbReference type="EC" id="5.6.2.4"/>
    </reaction>
</comment>
<dbReference type="InterPro" id="IPR011604">
    <property type="entry name" value="PDDEXK-like_dom_sf"/>
</dbReference>
<evidence type="ECO:0000313" key="16">
    <source>
        <dbReference type="EMBL" id="RCU42157.1"/>
    </source>
</evidence>
<gene>
    <name evidence="16" type="ORF">DQ356_10790</name>
</gene>
<dbReference type="OrthoDB" id="9810135at2"/>
<dbReference type="AlphaFoldDB" id="A0A368MVB2"/>
<dbReference type="InterPro" id="IPR014017">
    <property type="entry name" value="DNA_helicase_UvrD-like_C"/>
</dbReference>
<keyword evidence="10" id="KW-0413">Isomerase</keyword>
<name>A0A368MVB2_9FLAO</name>
<dbReference type="GO" id="GO:0005524">
    <property type="term" value="F:ATP binding"/>
    <property type="evidence" value="ECO:0007669"/>
    <property type="project" value="UniProtKB-UniRule"/>
</dbReference>